<dbReference type="InterPro" id="IPR001024">
    <property type="entry name" value="PLAT/LH2_dom"/>
</dbReference>
<dbReference type="InterPro" id="IPR036392">
    <property type="entry name" value="PLAT/LH2_dom_sf"/>
</dbReference>
<evidence type="ECO:0000256" key="7">
    <source>
        <dbReference type="ARBA" id="ARBA00023002"/>
    </source>
</evidence>
<comment type="similarity">
    <text evidence="3">Belongs to the lipoxygenase family.</text>
</comment>
<keyword evidence="7" id="KW-0560">Oxidoreductase</keyword>
<accession>A0A6J1VNJ1</accession>
<feature type="binding site" evidence="10">
    <location>
        <position position="372"/>
    </location>
    <ligand>
        <name>Fe cation</name>
        <dbReference type="ChEBI" id="CHEBI:24875"/>
        <note>catalytic</note>
    </ligand>
</feature>
<comment type="caution">
    <text evidence="13">Lacks conserved residue(s) required for the propagation of feature annotation.</text>
</comment>
<gene>
    <name evidence="17" type="primary">LOC113426537</name>
</gene>
<feature type="domain" description="Lipoxygenase" evidence="15">
    <location>
        <begin position="120"/>
        <end position="670"/>
    </location>
</feature>
<dbReference type="GO" id="GO:0016702">
    <property type="term" value="F:oxidoreductase activity, acting on single donors with incorporation of molecular oxygen, incorporation of two atoms of oxygen"/>
    <property type="evidence" value="ECO:0007669"/>
    <property type="project" value="InterPro"/>
</dbReference>
<name>A0A6J1VNJ1_9SAUR</name>
<dbReference type="SUPFAM" id="SSF48484">
    <property type="entry name" value="Lipoxigenase"/>
    <property type="match status" value="1"/>
</dbReference>
<dbReference type="SUPFAM" id="SSF49723">
    <property type="entry name" value="Lipase/lipooxygenase domain (PLAT/LH2 domain)"/>
    <property type="match status" value="1"/>
</dbReference>
<feature type="binding site" evidence="10">
    <location>
        <position position="547"/>
    </location>
    <ligand>
        <name>Fe cation</name>
        <dbReference type="ChEBI" id="CHEBI:24875"/>
        <note>catalytic</note>
    </ligand>
</feature>
<dbReference type="CDD" id="cd01753">
    <property type="entry name" value="PLAT_LOX"/>
    <property type="match status" value="1"/>
</dbReference>
<sequence>MPTYKVSVATGDMILAGSYSTISITLVGERAESAKQRLDKLGKDFVPGAVDEYDVPCEKDLGPIVLIRLHKEPYLFFPKDNWFCSYVSVKTPVGETYHFPSYQWLEGYCTLTLREGTAKTVQDDVGNPAMLDHRMKELAKRQESYGWKKYAPGWPRCIDAHTIDDLHSNSKYTLSKTAVFAVRTLKSEIELRLKGFSDLVESWESLDDLRKIFWFHKTPVTEYVMDHWMDDDFFGYQFLNGVNPVLLRKCTEIPPNLPVTEEMVAGSLGKSTLEEELKKGNLFIADYKILEDIPTTKLNGKHQYLAAPICLLYLNSEQQMMPIAIQLSQTHSMESPIFLPTDRKWDWTLAKVWVRMANFHVHEVITHLLEAHFHCEVYAMATLRQLPMCHPIYKLLIPHTRYTLHINTLARTNLIQPGGVFDKATATGRDGMLKLLAKGVEVSNYTSLCLPDDLEERGVSSLPNFYYRDDGLKIWAAIGKFVSGIVEFYYKSDGAVKSDPELQAWIHEIFTEAFLSRASSGVPSTFESKAQLIKFLTMVIFNCSARHSAVNSGQFDFAAWMPNTPATLRQPPPTVKGTASLKSILEVFPEVNSTCALLSLLSIVSYEPGDLRPLGHYPEEHFTEEMPKNLISDFQKRLAVISEEIEERNQGLPIAYHYLNPSLVQNSVSI</sequence>
<dbReference type="SMART" id="SM00308">
    <property type="entry name" value="LH2"/>
    <property type="match status" value="1"/>
</dbReference>
<dbReference type="InterPro" id="IPR036226">
    <property type="entry name" value="LipOase_C_sf"/>
</dbReference>
<dbReference type="Gene3D" id="3.10.450.60">
    <property type="match status" value="1"/>
</dbReference>
<feature type="domain" description="PLAT" evidence="14">
    <location>
        <begin position="2"/>
        <end position="119"/>
    </location>
</feature>
<evidence type="ECO:0000256" key="3">
    <source>
        <dbReference type="ARBA" id="ARBA00009419"/>
    </source>
</evidence>
<keyword evidence="11" id="KW-0106">Calcium</keyword>
<dbReference type="InterPro" id="IPR000907">
    <property type="entry name" value="LipOase"/>
</dbReference>
<keyword evidence="16" id="KW-1185">Reference proteome</keyword>
<evidence type="ECO:0000256" key="10">
    <source>
        <dbReference type="PIRSR" id="PIRSR601885-1"/>
    </source>
</evidence>
<evidence type="ECO:0000256" key="1">
    <source>
        <dbReference type="ARBA" id="ARBA00004496"/>
    </source>
</evidence>
<keyword evidence="9" id="KW-0443">Lipid metabolism</keyword>
<feature type="binding site" evidence="11">
    <location>
        <position position="17"/>
    </location>
    <ligand>
        <name>Ca(2+)</name>
        <dbReference type="ChEBI" id="CHEBI:29108"/>
        <label>1</label>
    </ligand>
</feature>
<dbReference type="Pfam" id="PF01477">
    <property type="entry name" value="PLAT"/>
    <property type="match status" value="1"/>
</dbReference>
<feature type="binding site" evidence="11">
    <location>
        <position position="39"/>
    </location>
    <ligand>
        <name>Ca(2+)</name>
        <dbReference type="ChEBI" id="CHEBI:29108"/>
        <label>2</label>
    </ligand>
</feature>
<comment type="cofactor">
    <cofactor evidence="10">
        <name>Fe cation</name>
        <dbReference type="ChEBI" id="CHEBI:24875"/>
    </cofactor>
    <text evidence="10">Binds 1 Fe cation per subunit.</text>
</comment>
<keyword evidence="4" id="KW-0963">Cytoplasm</keyword>
<evidence type="ECO:0000256" key="12">
    <source>
        <dbReference type="PIRSR" id="PIRSR601885-3"/>
    </source>
</evidence>
<evidence type="ECO:0000256" key="11">
    <source>
        <dbReference type="PIRSR" id="PIRSR601885-2"/>
    </source>
</evidence>
<evidence type="ECO:0000256" key="9">
    <source>
        <dbReference type="ARBA" id="ARBA00023098"/>
    </source>
</evidence>
<keyword evidence="6" id="KW-0223">Dioxygenase</keyword>
<comment type="subcellular location">
    <subcellularLocation>
        <location evidence="1">Cytoplasm</location>
    </subcellularLocation>
</comment>
<dbReference type="PROSITE" id="PS00081">
    <property type="entry name" value="LIPOXYGENASE_2"/>
    <property type="match status" value="1"/>
</dbReference>
<evidence type="ECO:0000259" key="15">
    <source>
        <dbReference type="PROSITE" id="PS51393"/>
    </source>
</evidence>
<dbReference type="PANTHER" id="PTHR11771">
    <property type="entry name" value="LIPOXYGENASE"/>
    <property type="match status" value="1"/>
</dbReference>
<evidence type="ECO:0000256" key="8">
    <source>
        <dbReference type="ARBA" id="ARBA00023004"/>
    </source>
</evidence>
<keyword evidence="5 10" id="KW-0479">Metal-binding</keyword>
<evidence type="ECO:0000256" key="13">
    <source>
        <dbReference type="PROSITE-ProRule" id="PRU00152"/>
    </source>
</evidence>
<dbReference type="PROSITE" id="PS50095">
    <property type="entry name" value="PLAT"/>
    <property type="match status" value="1"/>
</dbReference>
<evidence type="ECO:0000256" key="5">
    <source>
        <dbReference type="ARBA" id="ARBA00022723"/>
    </source>
</evidence>
<feature type="binding site" evidence="10">
    <location>
        <position position="670"/>
    </location>
    <ligand>
        <name>Fe cation</name>
        <dbReference type="ChEBI" id="CHEBI:24875"/>
        <note>catalytic</note>
    </ligand>
</feature>
<dbReference type="AlphaFoldDB" id="A0A6J1VNJ1"/>
<dbReference type="PRINTS" id="PR00467">
    <property type="entry name" value="MAMLPOXGNASE"/>
</dbReference>
<dbReference type="Gene3D" id="1.20.245.10">
    <property type="entry name" value="Lipoxygenase-1, Domain 5"/>
    <property type="match status" value="1"/>
</dbReference>
<feature type="binding site" evidence="10">
    <location>
        <position position="367"/>
    </location>
    <ligand>
        <name>Fe cation</name>
        <dbReference type="ChEBI" id="CHEBI:24875"/>
        <note>catalytic</note>
    </ligand>
</feature>
<evidence type="ECO:0000256" key="2">
    <source>
        <dbReference type="ARBA" id="ARBA00005189"/>
    </source>
</evidence>
<dbReference type="Gene3D" id="2.60.60.20">
    <property type="entry name" value="PLAT/LH2 domain"/>
    <property type="match status" value="1"/>
</dbReference>
<dbReference type="InterPro" id="IPR020834">
    <property type="entry name" value="LipOase_CS"/>
</dbReference>
<evidence type="ECO:0000256" key="4">
    <source>
        <dbReference type="ARBA" id="ARBA00022490"/>
    </source>
</evidence>
<evidence type="ECO:0000256" key="6">
    <source>
        <dbReference type="ARBA" id="ARBA00022964"/>
    </source>
</evidence>
<dbReference type="PRINTS" id="PR00087">
    <property type="entry name" value="LIPOXYGENASE"/>
</dbReference>
<dbReference type="Proteomes" id="UP000504612">
    <property type="component" value="Unplaced"/>
</dbReference>
<dbReference type="FunFam" id="1.20.245.10:FF:000001">
    <property type="entry name" value="Arachidonate 5-lipoxygenase a"/>
    <property type="match status" value="1"/>
</dbReference>
<dbReference type="KEGG" id="nss:113426537"/>
<dbReference type="InterPro" id="IPR042062">
    <property type="entry name" value="PLAT_LOX_verte"/>
</dbReference>
<dbReference type="RefSeq" id="XP_026544692.1">
    <property type="nucleotide sequence ID" value="XM_026688907.1"/>
</dbReference>
<dbReference type="FunFam" id="2.60.60.20:FF:000002">
    <property type="entry name" value="Arachidonate 5-lipoxygenase a"/>
    <property type="match status" value="1"/>
</dbReference>
<evidence type="ECO:0000313" key="17">
    <source>
        <dbReference type="RefSeq" id="XP_026544692.1"/>
    </source>
</evidence>
<dbReference type="InterPro" id="IPR001885">
    <property type="entry name" value="LipOase_mml"/>
</dbReference>
<protein>
    <submittedName>
        <fullName evidence="17">Hydroperoxide isomerase ALOXE3-like</fullName>
    </submittedName>
</protein>
<dbReference type="Pfam" id="PF00305">
    <property type="entry name" value="Lipoxygenase"/>
    <property type="match status" value="1"/>
</dbReference>
<dbReference type="GO" id="GO:0005506">
    <property type="term" value="F:iron ion binding"/>
    <property type="evidence" value="ECO:0007669"/>
    <property type="project" value="InterPro"/>
</dbReference>
<feature type="binding site" evidence="11">
    <location>
        <position position="80"/>
    </location>
    <ligand>
        <name>Ca(2+)</name>
        <dbReference type="ChEBI" id="CHEBI:29108"/>
        <label>1</label>
    </ligand>
</feature>
<organism evidence="16 17">
    <name type="scientific">Notechis scutatus</name>
    <name type="common">mainland tiger snake</name>
    <dbReference type="NCBI Taxonomy" id="8663"/>
    <lineage>
        <taxon>Eukaryota</taxon>
        <taxon>Metazoa</taxon>
        <taxon>Chordata</taxon>
        <taxon>Craniata</taxon>
        <taxon>Vertebrata</taxon>
        <taxon>Euteleostomi</taxon>
        <taxon>Lepidosauria</taxon>
        <taxon>Squamata</taxon>
        <taxon>Bifurcata</taxon>
        <taxon>Unidentata</taxon>
        <taxon>Episquamata</taxon>
        <taxon>Toxicofera</taxon>
        <taxon>Serpentes</taxon>
        <taxon>Colubroidea</taxon>
        <taxon>Elapidae</taxon>
        <taxon>Hydrophiinae</taxon>
        <taxon>Notechis</taxon>
    </lineage>
</organism>
<dbReference type="GO" id="GO:0005737">
    <property type="term" value="C:cytoplasm"/>
    <property type="evidence" value="ECO:0007669"/>
    <property type="project" value="UniProtKB-SubCell"/>
</dbReference>
<evidence type="ECO:0000313" key="16">
    <source>
        <dbReference type="Proteomes" id="UP000504612"/>
    </source>
</evidence>
<dbReference type="GeneID" id="113426537"/>
<keyword evidence="8 10" id="KW-0408">Iron</keyword>
<proteinExistence type="inferred from homology"/>
<dbReference type="GO" id="GO:0034440">
    <property type="term" value="P:lipid oxidation"/>
    <property type="evidence" value="ECO:0007669"/>
    <property type="project" value="InterPro"/>
</dbReference>
<feature type="site" description="Essential for stabilizing binding to COTL1" evidence="12">
    <location>
        <position position="104"/>
    </location>
</feature>
<comment type="pathway">
    <text evidence="2">Lipid metabolism.</text>
</comment>
<evidence type="ECO:0000259" key="14">
    <source>
        <dbReference type="PROSITE" id="PS50095"/>
    </source>
</evidence>
<reference evidence="17" key="1">
    <citation type="submission" date="2025-08" db="UniProtKB">
        <authorList>
            <consortium name="RefSeq"/>
        </authorList>
    </citation>
    <scope>IDENTIFICATION</scope>
</reference>
<dbReference type="PROSITE" id="PS51393">
    <property type="entry name" value="LIPOXYGENASE_3"/>
    <property type="match status" value="1"/>
</dbReference>
<dbReference type="InterPro" id="IPR013819">
    <property type="entry name" value="LipOase_C"/>
</dbReference>